<dbReference type="PROSITE" id="PS00866">
    <property type="entry name" value="CPSASE_1"/>
    <property type="match status" value="1"/>
</dbReference>
<dbReference type="InterPro" id="IPR048429">
    <property type="entry name" value="MCC_alpha_BT"/>
</dbReference>
<comment type="cofactor">
    <cofactor evidence="1">
        <name>biotin</name>
        <dbReference type="ChEBI" id="CHEBI:57586"/>
    </cofactor>
</comment>
<dbReference type="SMART" id="SM00878">
    <property type="entry name" value="Biotin_carb_C"/>
    <property type="match status" value="1"/>
</dbReference>
<dbReference type="InterPro" id="IPR005479">
    <property type="entry name" value="CPAse_ATP-bd"/>
</dbReference>
<reference evidence="12" key="1">
    <citation type="submission" date="2017-08" db="EMBL/GenBank/DDBJ databases">
        <authorList>
            <person name="Varghese N."/>
            <person name="Submissions S."/>
        </authorList>
    </citation>
    <scope>NUCLEOTIDE SEQUENCE [LARGE SCALE GENOMIC DNA]</scope>
    <source>
        <strain evidence="12">DSM 4725</strain>
    </source>
</reference>
<dbReference type="GO" id="GO:0046872">
    <property type="term" value="F:metal ion binding"/>
    <property type="evidence" value="ECO:0007669"/>
    <property type="project" value="InterPro"/>
</dbReference>
<dbReference type="Pfam" id="PF02786">
    <property type="entry name" value="CPSase_L_D2"/>
    <property type="match status" value="1"/>
</dbReference>
<evidence type="ECO:0000256" key="3">
    <source>
        <dbReference type="ARBA" id="ARBA00022598"/>
    </source>
</evidence>
<dbReference type="AlphaFoldDB" id="A0A285V5E5"/>
<feature type="domain" description="ATP-grasp" evidence="9">
    <location>
        <begin position="119"/>
        <end position="313"/>
    </location>
</feature>
<dbReference type="PROSITE" id="PS00867">
    <property type="entry name" value="CPSASE_2"/>
    <property type="match status" value="1"/>
</dbReference>
<feature type="domain" description="Lipoyl-binding" evidence="8">
    <location>
        <begin position="571"/>
        <end position="646"/>
    </location>
</feature>
<dbReference type="Pfam" id="PF02785">
    <property type="entry name" value="Biotin_carb_C"/>
    <property type="match status" value="1"/>
</dbReference>
<dbReference type="SUPFAM" id="SSF52440">
    <property type="entry name" value="PreATP-grasp domain"/>
    <property type="match status" value="1"/>
</dbReference>
<dbReference type="GO" id="GO:0004075">
    <property type="term" value="F:biotin carboxylase activity"/>
    <property type="evidence" value="ECO:0007669"/>
    <property type="project" value="UniProtKB-EC"/>
</dbReference>
<keyword evidence="3" id="KW-0436">Ligase</keyword>
<dbReference type="GO" id="GO:0005524">
    <property type="term" value="F:ATP binding"/>
    <property type="evidence" value="ECO:0007669"/>
    <property type="project" value="UniProtKB-UniRule"/>
</dbReference>
<accession>A0A285V5E5</accession>
<dbReference type="Gene3D" id="2.40.50.100">
    <property type="match status" value="1"/>
</dbReference>
<feature type="domain" description="Biotin carboxylation" evidence="10">
    <location>
        <begin position="9"/>
        <end position="442"/>
    </location>
</feature>
<dbReference type="RefSeq" id="WP_245852716.1">
    <property type="nucleotide sequence ID" value="NZ_OBQI01000003.1"/>
</dbReference>
<dbReference type="InterPro" id="IPR050856">
    <property type="entry name" value="Biotin_carboxylase_complex"/>
</dbReference>
<dbReference type="FunFam" id="2.40.50.100:FF:000003">
    <property type="entry name" value="Acetyl-CoA carboxylase biotin carboxyl carrier protein"/>
    <property type="match status" value="1"/>
</dbReference>
<dbReference type="Pfam" id="PF21139">
    <property type="entry name" value="BT_MCC_alpha"/>
    <property type="match status" value="1"/>
</dbReference>
<dbReference type="InterPro" id="IPR011761">
    <property type="entry name" value="ATP-grasp"/>
</dbReference>
<organism evidence="11 12">
    <name type="scientific">Blastococcus aggregatus</name>
    <dbReference type="NCBI Taxonomy" id="38502"/>
    <lineage>
        <taxon>Bacteria</taxon>
        <taxon>Bacillati</taxon>
        <taxon>Actinomycetota</taxon>
        <taxon>Actinomycetes</taxon>
        <taxon>Geodermatophilales</taxon>
        <taxon>Geodermatophilaceae</taxon>
        <taxon>Blastococcus</taxon>
    </lineage>
</organism>
<evidence type="ECO:0000256" key="6">
    <source>
        <dbReference type="ARBA" id="ARBA00023267"/>
    </source>
</evidence>
<gene>
    <name evidence="11" type="ORF">SAMN05660748_2074</name>
</gene>
<dbReference type="InterPro" id="IPR000089">
    <property type="entry name" value="Biotin_lipoyl"/>
</dbReference>
<evidence type="ECO:0000259" key="9">
    <source>
        <dbReference type="PROSITE" id="PS50975"/>
    </source>
</evidence>
<dbReference type="InterPro" id="IPR005482">
    <property type="entry name" value="Biotin_COase_C"/>
</dbReference>
<protein>
    <recommendedName>
        <fullName evidence="2">biotin carboxylase</fullName>
        <ecNumber evidence="2">6.3.4.14</ecNumber>
    </recommendedName>
</protein>
<dbReference type="InterPro" id="IPR011053">
    <property type="entry name" value="Single_hybrid_motif"/>
</dbReference>
<dbReference type="PROSITE" id="PS00188">
    <property type="entry name" value="BIOTIN"/>
    <property type="match status" value="1"/>
</dbReference>
<dbReference type="SUPFAM" id="SSF51246">
    <property type="entry name" value="Rudiment single hybrid motif"/>
    <property type="match status" value="1"/>
</dbReference>
<evidence type="ECO:0000259" key="8">
    <source>
        <dbReference type="PROSITE" id="PS50968"/>
    </source>
</evidence>
<dbReference type="InterPro" id="IPR011764">
    <property type="entry name" value="Biotin_carboxylation_dom"/>
</dbReference>
<dbReference type="EC" id="6.3.4.14" evidence="2"/>
<keyword evidence="4 7" id="KW-0547">Nucleotide-binding</keyword>
<dbReference type="InterPro" id="IPR005481">
    <property type="entry name" value="BC-like_N"/>
</dbReference>
<dbReference type="InterPro" id="IPR001882">
    <property type="entry name" value="Biotin_BS"/>
</dbReference>
<evidence type="ECO:0000313" key="12">
    <source>
        <dbReference type="Proteomes" id="UP000219435"/>
    </source>
</evidence>
<dbReference type="PANTHER" id="PTHR18866:SF33">
    <property type="entry name" value="METHYLCROTONOYL-COA CARBOXYLASE SUBUNIT ALPHA, MITOCHONDRIAL-RELATED"/>
    <property type="match status" value="1"/>
</dbReference>
<keyword evidence="6" id="KW-0092">Biotin</keyword>
<dbReference type="SUPFAM" id="SSF51230">
    <property type="entry name" value="Single hybrid motif"/>
    <property type="match status" value="1"/>
</dbReference>
<name>A0A285V5E5_9ACTN</name>
<dbReference type="PANTHER" id="PTHR18866">
    <property type="entry name" value="CARBOXYLASE:PYRUVATE/ACETYL-COA/PROPIONYL-COA CARBOXYLASE"/>
    <property type="match status" value="1"/>
</dbReference>
<keyword evidence="12" id="KW-1185">Reference proteome</keyword>
<dbReference type="CDD" id="cd06850">
    <property type="entry name" value="biotinyl_domain"/>
    <property type="match status" value="1"/>
</dbReference>
<evidence type="ECO:0000256" key="5">
    <source>
        <dbReference type="ARBA" id="ARBA00022840"/>
    </source>
</evidence>
<proteinExistence type="predicted"/>
<dbReference type="PROSITE" id="PS50968">
    <property type="entry name" value="BIOTINYL_LIPOYL"/>
    <property type="match status" value="1"/>
</dbReference>
<dbReference type="Proteomes" id="UP000219435">
    <property type="component" value="Unassembled WGS sequence"/>
</dbReference>
<keyword evidence="5 7" id="KW-0067">ATP-binding</keyword>
<dbReference type="InterPro" id="IPR016185">
    <property type="entry name" value="PreATP-grasp_dom_sf"/>
</dbReference>
<dbReference type="Gene3D" id="3.30.470.20">
    <property type="entry name" value="ATP-grasp fold, B domain"/>
    <property type="match status" value="1"/>
</dbReference>
<dbReference type="Pfam" id="PF00364">
    <property type="entry name" value="Biotin_lipoyl"/>
    <property type="match status" value="1"/>
</dbReference>
<evidence type="ECO:0000313" key="11">
    <source>
        <dbReference type="EMBL" id="SOC49352.1"/>
    </source>
</evidence>
<evidence type="ECO:0000256" key="1">
    <source>
        <dbReference type="ARBA" id="ARBA00001953"/>
    </source>
</evidence>
<dbReference type="EMBL" id="OBQI01000003">
    <property type="protein sequence ID" value="SOC49352.1"/>
    <property type="molecule type" value="Genomic_DNA"/>
</dbReference>
<evidence type="ECO:0000256" key="4">
    <source>
        <dbReference type="ARBA" id="ARBA00022741"/>
    </source>
</evidence>
<dbReference type="Pfam" id="PF00289">
    <property type="entry name" value="Biotin_carb_N"/>
    <property type="match status" value="1"/>
</dbReference>
<dbReference type="PROSITE" id="PS50979">
    <property type="entry name" value="BC"/>
    <property type="match status" value="1"/>
</dbReference>
<dbReference type="InterPro" id="IPR011054">
    <property type="entry name" value="Rudment_hybrid_motif"/>
</dbReference>
<evidence type="ECO:0000256" key="7">
    <source>
        <dbReference type="PROSITE-ProRule" id="PRU00409"/>
    </source>
</evidence>
<dbReference type="SUPFAM" id="SSF56059">
    <property type="entry name" value="Glutathione synthetase ATP-binding domain-like"/>
    <property type="match status" value="1"/>
</dbReference>
<sequence length="659" mass="69380">MTASLDVRAFDTVLVANRGEIARRVFRTARAMGYRCVAVYVDADAGAPFVADADEAVRLDTGYLDGAAVIAAARATGAGAIHPGYGFLSENAGFAADVLSAGLVWVGPTPEVIAAMGDKLAAKKAAVAAGVPTLPSSDDPRDGAAVGYPLLVKAAAGGGGKGMRVVESAADLAEAVAGAQREALSGFGDARVFLERYVRRARHVEIQILGDEHGNLLHLGERECSIQRRHQKIVEESPSPVVDDALRTAMGEAALALAGALGYRSAGTVEFLVDDDTREFFFLEVNTRLQVEHPVTEEVTGIDLVREQLRVAAGEPLDRTQADVSFTGHAIEVRLYAEDPAAGFLPATGTVAAFTPAAEPAVRWDSGVEAGSVVGVSFDPMLAKVIAHAPTRREAAGRLALALTRLHLGGLTTNRDFLAAVLRHPAFLDGDTTTDFIERHAPAAQLALDDDALHRVAAAAALWLQGRNRAEAGVLRAVPTGWRNARLPDTSVRFRHRDDEVEVRYRALRDGTFAVRDLGAARVHAWSPGSIDVELAGHRARCTVTADGERLHVQTPRGTVELAVVPRFVPPGAAGVEGGFVAPMPGVVLDVRCAVGDRVTAGQTLVLLEAMKMEHHVRAPYAGVVGEVRVAAGQQVENGAVLLVVEPEAATTDEGAPDA</sequence>
<evidence type="ECO:0000259" key="10">
    <source>
        <dbReference type="PROSITE" id="PS50979"/>
    </source>
</evidence>
<evidence type="ECO:0000256" key="2">
    <source>
        <dbReference type="ARBA" id="ARBA00013263"/>
    </source>
</evidence>
<dbReference type="PROSITE" id="PS50975">
    <property type="entry name" value="ATP_GRASP"/>
    <property type="match status" value="1"/>
</dbReference>